<dbReference type="InterPro" id="IPR005110">
    <property type="entry name" value="MoeA_linker/N"/>
</dbReference>
<proteinExistence type="inferred from homology"/>
<dbReference type="Pfam" id="PF03454">
    <property type="entry name" value="MoeA_C"/>
    <property type="match status" value="1"/>
</dbReference>
<evidence type="ECO:0000256" key="10">
    <source>
        <dbReference type="ARBA" id="ARBA00047317"/>
    </source>
</evidence>
<evidence type="ECO:0000259" key="12">
    <source>
        <dbReference type="SMART" id="SM00852"/>
    </source>
</evidence>
<dbReference type="Proteomes" id="UP000744769">
    <property type="component" value="Unassembled WGS sequence"/>
</dbReference>
<feature type="domain" description="MoaB/Mog" evidence="12">
    <location>
        <begin position="178"/>
        <end position="314"/>
    </location>
</feature>
<evidence type="ECO:0000256" key="2">
    <source>
        <dbReference type="ARBA" id="ARBA00002901"/>
    </source>
</evidence>
<gene>
    <name evidence="13" type="ORF">G9U51_07585</name>
</gene>
<evidence type="ECO:0000256" key="4">
    <source>
        <dbReference type="ARBA" id="ARBA00010763"/>
    </source>
</evidence>
<evidence type="ECO:0000313" key="13">
    <source>
        <dbReference type="EMBL" id="NHN55641.1"/>
    </source>
</evidence>
<dbReference type="NCBIfam" id="TIGR00177">
    <property type="entry name" value="molyb_syn"/>
    <property type="match status" value="1"/>
</dbReference>
<dbReference type="SUPFAM" id="SSF53218">
    <property type="entry name" value="Molybdenum cofactor biosynthesis proteins"/>
    <property type="match status" value="1"/>
</dbReference>
<dbReference type="SMART" id="SM00852">
    <property type="entry name" value="MoCF_biosynth"/>
    <property type="match status" value="1"/>
</dbReference>
<dbReference type="SUPFAM" id="SSF63867">
    <property type="entry name" value="MoeA C-terminal domain-like"/>
    <property type="match status" value="1"/>
</dbReference>
<comment type="pathway">
    <text evidence="3 11">Cofactor biosynthesis; molybdopterin biosynthesis.</text>
</comment>
<dbReference type="GO" id="GO:0061599">
    <property type="term" value="F:molybdopterin molybdotransferase activity"/>
    <property type="evidence" value="ECO:0007669"/>
    <property type="project" value="UniProtKB-UniRule"/>
</dbReference>
<dbReference type="PANTHER" id="PTHR10192:SF5">
    <property type="entry name" value="GEPHYRIN"/>
    <property type="match status" value="1"/>
</dbReference>
<evidence type="ECO:0000256" key="11">
    <source>
        <dbReference type="RuleBase" id="RU365090"/>
    </source>
</evidence>
<dbReference type="Pfam" id="PF03453">
    <property type="entry name" value="MoeA_N"/>
    <property type="match status" value="1"/>
</dbReference>
<comment type="catalytic activity">
    <reaction evidence="10">
        <text>adenylyl-molybdopterin + molybdate = Mo-molybdopterin + AMP + H(+)</text>
        <dbReference type="Rhea" id="RHEA:35047"/>
        <dbReference type="ChEBI" id="CHEBI:15378"/>
        <dbReference type="ChEBI" id="CHEBI:36264"/>
        <dbReference type="ChEBI" id="CHEBI:62727"/>
        <dbReference type="ChEBI" id="CHEBI:71302"/>
        <dbReference type="ChEBI" id="CHEBI:456215"/>
        <dbReference type="EC" id="2.10.1.1"/>
    </reaction>
</comment>
<dbReference type="EC" id="2.10.1.1" evidence="11"/>
<evidence type="ECO:0000256" key="9">
    <source>
        <dbReference type="ARBA" id="ARBA00023150"/>
    </source>
</evidence>
<comment type="cofactor">
    <cofactor evidence="1 11">
        <name>Mg(2+)</name>
        <dbReference type="ChEBI" id="CHEBI:18420"/>
    </cofactor>
</comment>
<dbReference type="InterPro" id="IPR036425">
    <property type="entry name" value="MoaB/Mog-like_dom_sf"/>
</dbReference>
<dbReference type="AlphaFoldDB" id="A0A967AYX8"/>
<dbReference type="InterPro" id="IPR038987">
    <property type="entry name" value="MoeA-like"/>
</dbReference>
<dbReference type="PANTHER" id="PTHR10192">
    <property type="entry name" value="MOLYBDOPTERIN BIOSYNTHESIS PROTEIN"/>
    <property type="match status" value="1"/>
</dbReference>
<dbReference type="GO" id="GO:0005829">
    <property type="term" value="C:cytosol"/>
    <property type="evidence" value="ECO:0007669"/>
    <property type="project" value="TreeGrafter"/>
</dbReference>
<evidence type="ECO:0000256" key="3">
    <source>
        <dbReference type="ARBA" id="ARBA00005046"/>
    </source>
</evidence>
<sequence length="403" mass="41303">MLTPADYTARLLAAVEPLAPVRVPVGQVADWLGRVLAEDVRAEVAVPAFDNSAMDGYAVRADDLTNPPATLPVVGDIPAGDTRAHRLGVGEALRIMTGAALPAGADAVVQVEFTDGGAQQVRIDRAVGAGTAVRRAGSDLRPGDPVVPAGVRADARHTAAIVSCGVREVTVHPVPRVAVISTGDELRAPGEVLEPGQIVDSNGPMLAALVRQAGFEVARVQRIGDTAQDVRAALADLAGVDAIITSGGVSAGAFEPLKAAFGAGSEVTFSSVAMQPGKPQGFGVVDGRPLFALPGNPASSFVSFVLFAAPVLRRMAGRDSAIRTTMARAAETWRTSPGRMQVARVTVDRRHPGDLEVRPAGGASSHLTGGLAGADALALVPAETDQVAVGDRLGIIDLEGEFC</sequence>
<keyword evidence="14" id="KW-1185">Reference proteome</keyword>
<dbReference type="CDD" id="cd00887">
    <property type="entry name" value="MoeA"/>
    <property type="match status" value="1"/>
</dbReference>
<dbReference type="EMBL" id="JAAOIV010000004">
    <property type="protein sequence ID" value="NHN55641.1"/>
    <property type="molecule type" value="Genomic_DNA"/>
</dbReference>
<evidence type="ECO:0000256" key="1">
    <source>
        <dbReference type="ARBA" id="ARBA00001946"/>
    </source>
</evidence>
<dbReference type="InterPro" id="IPR036688">
    <property type="entry name" value="MoeA_C_domain_IV_sf"/>
</dbReference>
<keyword evidence="9 11" id="KW-0501">Molybdenum cofactor biosynthesis</keyword>
<evidence type="ECO:0000256" key="6">
    <source>
        <dbReference type="ARBA" id="ARBA00022679"/>
    </source>
</evidence>
<keyword evidence="7 11" id="KW-0479">Metal-binding</keyword>
<dbReference type="FunFam" id="2.170.190.11:FF:000001">
    <property type="entry name" value="Molybdopterin molybdenumtransferase"/>
    <property type="match status" value="1"/>
</dbReference>
<dbReference type="InterPro" id="IPR036135">
    <property type="entry name" value="MoeA_linker/N_sf"/>
</dbReference>
<dbReference type="InterPro" id="IPR001453">
    <property type="entry name" value="MoaB/Mog_dom"/>
</dbReference>
<dbReference type="Gene3D" id="2.170.190.11">
    <property type="entry name" value="Molybdopterin biosynthesis moea protein, domain 3"/>
    <property type="match status" value="1"/>
</dbReference>
<evidence type="ECO:0000256" key="8">
    <source>
        <dbReference type="ARBA" id="ARBA00022842"/>
    </source>
</evidence>
<dbReference type="Gene3D" id="3.90.105.10">
    <property type="entry name" value="Molybdopterin biosynthesis moea protein, domain 2"/>
    <property type="match status" value="1"/>
</dbReference>
<dbReference type="Pfam" id="PF00994">
    <property type="entry name" value="MoCF_biosynth"/>
    <property type="match status" value="1"/>
</dbReference>
<dbReference type="InterPro" id="IPR005111">
    <property type="entry name" value="MoeA_C_domain_IV"/>
</dbReference>
<dbReference type="Gene3D" id="3.40.980.10">
    <property type="entry name" value="MoaB/Mog-like domain"/>
    <property type="match status" value="1"/>
</dbReference>
<comment type="similarity">
    <text evidence="4 11">Belongs to the MoeA family.</text>
</comment>
<dbReference type="SUPFAM" id="SSF63882">
    <property type="entry name" value="MoeA N-terminal region -like"/>
    <property type="match status" value="1"/>
</dbReference>
<reference evidence="13" key="1">
    <citation type="submission" date="2020-03" db="EMBL/GenBank/DDBJ databases">
        <title>Draft sequencing of Calidifontibacter sp. DB0510.</title>
        <authorList>
            <person name="Kim D.-U."/>
        </authorList>
    </citation>
    <scope>NUCLEOTIDE SEQUENCE</scope>
    <source>
        <strain evidence="13">DB0510</strain>
    </source>
</reference>
<keyword evidence="5 11" id="KW-0500">Molybdenum</keyword>
<organism evidence="13 14">
    <name type="scientific">Metallococcus carri</name>
    <dbReference type="NCBI Taxonomy" id="1656884"/>
    <lineage>
        <taxon>Bacteria</taxon>
        <taxon>Bacillati</taxon>
        <taxon>Actinomycetota</taxon>
        <taxon>Actinomycetes</taxon>
        <taxon>Micrococcales</taxon>
        <taxon>Dermacoccaceae</taxon>
        <taxon>Metallococcus</taxon>
    </lineage>
</organism>
<dbReference type="FunFam" id="3.40.980.10:FF:000004">
    <property type="entry name" value="Molybdopterin molybdenumtransferase"/>
    <property type="match status" value="1"/>
</dbReference>
<comment type="function">
    <text evidence="2 11">Catalyzes the insertion of molybdate into adenylated molybdopterin with the concomitant release of AMP.</text>
</comment>
<keyword evidence="6 11" id="KW-0808">Transferase</keyword>
<accession>A0A967AYX8</accession>
<evidence type="ECO:0000313" key="14">
    <source>
        <dbReference type="Proteomes" id="UP000744769"/>
    </source>
</evidence>
<evidence type="ECO:0000256" key="5">
    <source>
        <dbReference type="ARBA" id="ARBA00022505"/>
    </source>
</evidence>
<evidence type="ECO:0000256" key="7">
    <source>
        <dbReference type="ARBA" id="ARBA00022723"/>
    </source>
</evidence>
<comment type="caution">
    <text evidence="13">The sequence shown here is derived from an EMBL/GenBank/DDBJ whole genome shotgun (WGS) entry which is preliminary data.</text>
</comment>
<keyword evidence="8 11" id="KW-0460">Magnesium</keyword>
<protein>
    <recommendedName>
        <fullName evidence="11">Molybdopterin molybdenumtransferase</fullName>
        <ecNumber evidence="11">2.10.1.1</ecNumber>
    </recommendedName>
</protein>
<dbReference type="GO" id="GO:0046872">
    <property type="term" value="F:metal ion binding"/>
    <property type="evidence" value="ECO:0007669"/>
    <property type="project" value="UniProtKB-UniRule"/>
</dbReference>
<dbReference type="Gene3D" id="2.40.340.10">
    <property type="entry name" value="MoeA, C-terminal, domain IV"/>
    <property type="match status" value="1"/>
</dbReference>
<dbReference type="NCBIfam" id="NF045515">
    <property type="entry name" value="Glp_gephyrin"/>
    <property type="match status" value="1"/>
</dbReference>
<dbReference type="GO" id="GO:0006777">
    <property type="term" value="P:Mo-molybdopterin cofactor biosynthetic process"/>
    <property type="evidence" value="ECO:0007669"/>
    <property type="project" value="UniProtKB-UniRule"/>
</dbReference>
<name>A0A967AYX8_9MICO</name>